<dbReference type="RefSeq" id="XP_004341664.1">
    <property type="nucleotide sequence ID" value="XM_004341616.1"/>
</dbReference>
<dbReference type="Gene3D" id="3.30.710.10">
    <property type="entry name" value="Potassium Channel Kv1.1, Chain A"/>
    <property type="match status" value="1"/>
</dbReference>
<dbReference type="OrthoDB" id="194358at2759"/>
<feature type="region of interest" description="Disordered" evidence="4">
    <location>
        <begin position="700"/>
        <end position="721"/>
    </location>
</feature>
<dbReference type="SUPFAM" id="SSF48403">
    <property type="entry name" value="Ankyrin repeat"/>
    <property type="match status" value="1"/>
</dbReference>
<accession>L8H4F4</accession>
<feature type="repeat" description="ANK" evidence="3">
    <location>
        <begin position="115"/>
        <end position="147"/>
    </location>
</feature>
<dbReference type="PANTHER" id="PTHR24166:SF48">
    <property type="entry name" value="PROTEIN VAPYRIN"/>
    <property type="match status" value="1"/>
</dbReference>
<dbReference type="Pfam" id="PF12796">
    <property type="entry name" value="Ank_2"/>
    <property type="match status" value="3"/>
</dbReference>
<dbReference type="CDD" id="cd18186">
    <property type="entry name" value="BTB_POZ_ZBTB_KLHL-like"/>
    <property type="match status" value="1"/>
</dbReference>
<dbReference type="STRING" id="1257118.L8H4F4"/>
<feature type="region of interest" description="Disordered" evidence="4">
    <location>
        <begin position="555"/>
        <end position="671"/>
    </location>
</feature>
<gene>
    <name evidence="6" type="ORF">ACA1_270950</name>
</gene>
<evidence type="ECO:0000256" key="3">
    <source>
        <dbReference type="PROSITE-ProRule" id="PRU00023"/>
    </source>
</evidence>
<feature type="compositionally biased region" description="Basic and acidic residues" evidence="4">
    <location>
        <begin position="642"/>
        <end position="657"/>
    </location>
</feature>
<evidence type="ECO:0000256" key="4">
    <source>
        <dbReference type="SAM" id="MobiDB-lite"/>
    </source>
</evidence>
<feature type="non-terminal residue" evidence="6">
    <location>
        <position position="721"/>
    </location>
</feature>
<dbReference type="Gene3D" id="1.25.40.20">
    <property type="entry name" value="Ankyrin repeat-containing domain"/>
    <property type="match status" value="4"/>
</dbReference>
<keyword evidence="2 3" id="KW-0040">ANK repeat</keyword>
<dbReference type="VEuPathDB" id="AmoebaDB:ACA1_270950"/>
<sequence length="721" mass="80868">PDLVELLLKHGATPTPSALSAVTTYGHAKSFKVMLSKLTPAEIKRRPLLASIRGSLECAKIAVAMGADPNLVSASQTLSMDQQSALHETANCGRYDILHYYLSECGGDPDLRDSRGRTPLHSAAYGGHIECCKLLVEYGAKWSVADMRKRFMWGDDESIQLLVKFEMIPSTAVARHFAFIKQKAPAQKDWEQHVEKKKKLIEYLLANGLDAKAASIDGWTPLHLQAEKPDAASARLLVDAGADPNARDSEGCTPMHWAARPKNYHVARPKRLRMSAELISFLREKGADINARDITGAAPLHYAVWHNEDFVEILLNNGADPNVATLPACGQYTPLHFAADIRKKSAIKSLLEKGANPTRIDAEGRSVLHHIVKDCDVQFTIEDPVIPGEPLSDSLIVVGDLPSEERGGDEHAWDVLFDVQGQRIRANKSILSSRADYFNIMFMSQWRESDLGEIEIIDVEPDVFLHLLKFLYTHRLDADQELNLQLAVKLLLVADQFLLPSLQIAVQKYLAQNIHKNQDSFVMLWEIAEQFEFKEVKKACLKFILDDLGHQRRRALEQQQHDTDQEQQQQRKQQQQEEEKKRKLDVDAAAMEIEGEQQPQQLATDTATATAAKKRRRTDSPEEEEGEGEGEAVAATIGGGMEVEKKEKEKEKGKEKAGDEEEEKEEKGDEYREVCRKLIFEVLEKKMDLPRKYRSIHWKKDEEVASASSSSSSAAAPPPPR</sequence>
<feature type="domain" description="BTB" evidence="5">
    <location>
        <begin position="413"/>
        <end position="480"/>
    </location>
</feature>
<protein>
    <submittedName>
        <fullName evidence="6">BTB/POZ domain containing protein</fullName>
    </submittedName>
</protein>
<evidence type="ECO:0000256" key="1">
    <source>
        <dbReference type="ARBA" id="ARBA00022737"/>
    </source>
</evidence>
<dbReference type="AlphaFoldDB" id="L8H4F4"/>
<dbReference type="SMART" id="SM00248">
    <property type="entry name" value="ANK"/>
    <property type="match status" value="7"/>
</dbReference>
<feature type="non-terminal residue" evidence="6">
    <location>
        <position position="1"/>
    </location>
</feature>
<dbReference type="InterPro" id="IPR011333">
    <property type="entry name" value="SKP1/BTB/POZ_sf"/>
</dbReference>
<dbReference type="Pfam" id="PF00651">
    <property type="entry name" value="BTB"/>
    <property type="match status" value="1"/>
</dbReference>
<evidence type="ECO:0000313" key="6">
    <source>
        <dbReference type="EMBL" id="ELR19578.1"/>
    </source>
</evidence>
<dbReference type="KEGG" id="acan:ACA1_270950"/>
<dbReference type="PROSITE" id="PS50297">
    <property type="entry name" value="ANK_REP_REGION"/>
    <property type="match status" value="3"/>
</dbReference>
<dbReference type="PANTHER" id="PTHR24166">
    <property type="entry name" value="ROLLING PEBBLES, ISOFORM B"/>
    <property type="match status" value="1"/>
</dbReference>
<dbReference type="GeneID" id="14920368"/>
<dbReference type="PRINTS" id="PR01415">
    <property type="entry name" value="ANKYRIN"/>
</dbReference>
<dbReference type="Pfam" id="PF00023">
    <property type="entry name" value="Ank"/>
    <property type="match status" value="1"/>
</dbReference>
<dbReference type="PROSITE" id="PS50088">
    <property type="entry name" value="ANK_REPEAT"/>
    <property type="match status" value="4"/>
</dbReference>
<feature type="compositionally biased region" description="Acidic residues" evidence="4">
    <location>
        <begin position="621"/>
        <end position="630"/>
    </location>
</feature>
<feature type="repeat" description="ANK" evidence="3">
    <location>
        <begin position="330"/>
        <end position="362"/>
    </location>
</feature>
<feature type="repeat" description="ANK" evidence="3">
    <location>
        <begin position="217"/>
        <end position="249"/>
    </location>
</feature>
<proteinExistence type="predicted"/>
<reference evidence="6 7" key="1">
    <citation type="journal article" date="2013" name="Genome Biol.">
        <title>Genome of Acanthamoeba castellanii highlights extensive lateral gene transfer and early evolution of tyrosine kinase signaling.</title>
        <authorList>
            <person name="Clarke M."/>
            <person name="Lohan A.J."/>
            <person name="Liu B."/>
            <person name="Lagkouvardos I."/>
            <person name="Roy S."/>
            <person name="Zafar N."/>
            <person name="Bertelli C."/>
            <person name="Schilde C."/>
            <person name="Kianianmomeni A."/>
            <person name="Burglin T.R."/>
            <person name="Frech C."/>
            <person name="Turcotte B."/>
            <person name="Kopec K.O."/>
            <person name="Synnott J.M."/>
            <person name="Choo C."/>
            <person name="Paponov I."/>
            <person name="Finkler A."/>
            <person name="Soon Heng Tan C."/>
            <person name="Hutchins A.P."/>
            <person name="Weinmeier T."/>
            <person name="Rattei T."/>
            <person name="Chu J.S."/>
            <person name="Gimenez G."/>
            <person name="Irimia M."/>
            <person name="Rigden D.J."/>
            <person name="Fitzpatrick D.A."/>
            <person name="Lorenzo-Morales J."/>
            <person name="Bateman A."/>
            <person name="Chiu C.H."/>
            <person name="Tang P."/>
            <person name="Hegemann P."/>
            <person name="Fromm H."/>
            <person name="Raoult D."/>
            <person name="Greub G."/>
            <person name="Miranda-Saavedra D."/>
            <person name="Chen N."/>
            <person name="Nash P."/>
            <person name="Ginger M.L."/>
            <person name="Horn M."/>
            <person name="Schaap P."/>
            <person name="Caler L."/>
            <person name="Loftus B."/>
        </authorList>
    </citation>
    <scope>NUCLEOTIDE SEQUENCE [LARGE SCALE GENOMIC DNA]</scope>
    <source>
        <strain evidence="6 7">Neff</strain>
    </source>
</reference>
<dbReference type="PROSITE" id="PS50097">
    <property type="entry name" value="BTB"/>
    <property type="match status" value="1"/>
</dbReference>
<keyword evidence="7" id="KW-1185">Reference proteome</keyword>
<keyword evidence="1" id="KW-0677">Repeat</keyword>
<organism evidence="6 7">
    <name type="scientific">Acanthamoeba castellanii (strain ATCC 30010 / Neff)</name>
    <dbReference type="NCBI Taxonomy" id="1257118"/>
    <lineage>
        <taxon>Eukaryota</taxon>
        <taxon>Amoebozoa</taxon>
        <taxon>Discosea</taxon>
        <taxon>Longamoebia</taxon>
        <taxon>Centramoebida</taxon>
        <taxon>Acanthamoebidae</taxon>
        <taxon>Acanthamoeba</taxon>
    </lineage>
</organism>
<feature type="compositionally biased region" description="Low complexity" evidence="4">
    <location>
        <begin position="705"/>
        <end position="715"/>
    </location>
</feature>
<dbReference type="Proteomes" id="UP000011083">
    <property type="component" value="Unassembled WGS sequence"/>
</dbReference>
<dbReference type="InterPro" id="IPR000210">
    <property type="entry name" value="BTB/POZ_dom"/>
</dbReference>
<feature type="compositionally biased region" description="Basic and acidic residues" evidence="4">
    <location>
        <begin position="555"/>
        <end position="564"/>
    </location>
</feature>
<evidence type="ECO:0000259" key="5">
    <source>
        <dbReference type="PROSITE" id="PS50097"/>
    </source>
</evidence>
<dbReference type="InterPro" id="IPR050889">
    <property type="entry name" value="Dendritic_Spine_Reg/Scaffold"/>
</dbReference>
<feature type="compositionally biased region" description="Basic and acidic residues" evidence="4">
    <location>
        <begin position="574"/>
        <end position="586"/>
    </location>
</feature>
<evidence type="ECO:0000313" key="7">
    <source>
        <dbReference type="Proteomes" id="UP000011083"/>
    </source>
</evidence>
<dbReference type="EMBL" id="KB007933">
    <property type="protein sequence ID" value="ELR19578.1"/>
    <property type="molecule type" value="Genomic_DNA"/>
</dbReference>
<evidence type="ECO:0000256" key="2">
    <source>
        <dbReference type="ARBA" id="ARBA00023043"/>
    </source>
</evidence>
<dbReference type="InterPro" id="IPR002110">
    <property type="entry name" value="Ankyrin_rpt"/>
</dbReference>
<dbReference type="SUPFAM" id="SSF54695">
    <property type="entry name" value="POZ domain"/>
    <property type="match status" value="1"/>
</dbReference>
<feature type="repeat" description="ANK" evidence="3">
    <location>
        <begin position="250"/>
        <end position="294"/>
    </location>
</feature>
<name>L8H4F4_ACACF</name>
<dbReference type="InterPro" id="IPR036770">
    <property type="entry name" value="Ankyrin_rpt-contain_sf"/>
</dbReference>
<dbReference type="SMART" id="SM00225">
    <property type="entry name" value="BTB"/>
    <property type="match status" value="1"/>
</dbReference>